<protein>
    <recommendedName>
        <fullName evidence="4">2-oxoacid dehydrogenase acyltransferase catalytic domain-containing protein</fullName>
    </recommendedName>
</protein>
<evidence type="ECO:0000256" key="1">
    <source>
        <dbReference type="ARBA" id="ARBA00001938"/>
    </source>
</evidence>
<dbReference type="GO" id="GO:0005739">
    <property type="term" value="C:mitochondrion"/>
    <property type="evidence" value="ECO:0007669"/>
    <property type="project" value="TreeGrafter"/>
</dbReference>
<dbReference type="Gene3D" id="3.30.559.10">
    <property type="entry name" value="Chloramphenicol acetyltransferase-like domain"/>
    <property type="match status" value="1"/>
</dbReference>
<dbReference type="EMBL" id="UYRT01001315">
    <property type="protein sequence ID" value="VDK29482.1"/>
    <property type="molecule type" value="Genomic_DNA"/>
</dbReference>
<dbReference type="InterPro" id="IPR001078">
    <property type="entry name" value="2-oxoacid_DH_actylTfrase"/>
</dbReference>
<dbReference type="OrthoDB" id="5858321at2759"/>
<dbReference type="PANTHER" id="PTHR43178:SF5">
    <property type="entry name" value="LIPOAMIDE ACYLTRANSFERASE COMPONENT OF BRANCHED-CHAIN ALPHA-KETO ACID DEHYDROGENASE COMPLEX, MITOCHONDRIAL"/>
    <property type="match status" value="1"/>
</dbReference>
<dbReference type="PANTHER" id="PTHR43178">
    <property type="entry name" value="DIHYDROLIPOAMIDE ACETYLTRANSFERASE COMPONENT OF PYRUVATE DEHYDROGENASE COMPLEX"/>
    <property type="match status" value="1"/>
</dbReference>
<dbReference type="AlphaFoldDB" id="A0A3P6NZ70"/>
<dbReference type="Pfam" id="PF00198">
    <property type="entry name" value="2-oxoacid_dh"/>
    <property type="match status" value="1"/>
</dbReference>
<feature type="domain" description="2-oxoacid dehydrogenase acyltransferase catalytic" evidence="4">
    <location>
        <begin position="11"/>
        <end position="85"/>
    </location>
</feature>
<dbReference type="GO" id="GO:0031405">
    <property type="term" value="F:lipoic acid binding"/>
    <property type="evidence" value="ECO:0007669"/>
    <property type="project" value="TreeGrafter"/>
</dbReference>
<evidence type="ECO:0000259" key="4">
    <source>
        <dbReference type="Pfam" id="PF00198"/>
    </source>
</evidence>
<dbReference type="InterPro" id="IPR023213">
    <property type="entry name" value="CAT-like_dom_sf"/>
</dbReference>
<sequence length="89" mass="9694">MHLKGLLYLQIGGTYCNPVIMPPQVAIGAIGQISKLPRFGEDGSIHGVNVVKFSWAADHRIIDGATIARFSSLVKRYLENPSTMVADLK</sequence>
<dbReference type="Proteomes" id="UP000271098">
    <property type="component" value="Unassembled WGS sequence"/>
</dbReference>
<keyword evidence="2" id="KW-0808">Transferase</keyword>
<dbReference type="GO" id="GO:0016407">
    <property type="term" value="F:acetyltransferase activity"/>
    <property type="evidence" value="ECO:0007669"/>
    <property type="project" value="TreeGrafter"/>
</dbReference>
<name>A0A3P6NZ70_9BILA</name>
<proteinExistence type="predicted"/>
<comment type="cofactor">
    <cofactor evidence="1">
        <name>(R)-lipoate</name>
        <dbReference type="ChEBI" id="CHEBI:83088"/>
    </cofactor>
</comment>
<evidence type="ECO:0000256" key="3">
    <source>
        <dbReference type="ARBA" id="ARBA00023315"/>
    </source>
</evidence>
<accession>A0A3P6NZ70</accession>
<organism evidence="5 6">
    <name type="scientific">Gongylonema pulchrum</name>
    <dbReference type="NCBI Taxonomy" id="637853"/>
    <lineage>
        <taxon>Eukaryota</taxon>
        <taxon>Metazoa</taxon>
        <taxon>Ecdysozoa</taxon>
        <taxon>Nematoda</taxon>
        <taxon>Chromadorea</taxon>
        <taxon>Rhabditida</taxon>
        <taxon>Spirurina</taxon>
        <taxon>Spiruromorpha</taxon>
        <taxon>Spiruroidea</taxon>
        <taxon>Gongylonematidae</taxon>
        <taxon>Gongylonema</taxon>
    </lineage>
</organism>
<evidence type="ECO:0000313" key="5">
    <source>
        <dbReference type="EMBL" id="VDK29482.1"/>
    </source>
</evidence>
<evidence type="ECO:0000256" key="2">
    <source>
        <dbReference type="ARBA" id="ARBA00022679"/>
    </source>
</evidence>
<reference evidence="5 6" key="1">
    <citation type="submission" date="2018-11" db="EMBL/GenBank/DDBJ databases">
        <authorList>
            <consortium name="Pathogen Informatics"/>
        </authorList>
    </citation>
    <scope>NUCLEOTIDE SEQUENCE [LARGE SCALE GENOMIC DNA]</scope>
</reference>
<keyword evidence="3" id="KW-0012">Acyltransferase</keyword>
<dbReference type="InterPro" id="IPR050743">
    <property type="entry name" value="2-oxoacid_DH_E2_comp"/>
</dbReference>
<dbReference type="SUPFAM" id="SSF52777">
    <property type="entry name" value="CoA-dependent acyltransferases"/>
    <property type="match status" value="1"/>
</dbReference>
<evidence type="ECO:0000313" key="6">
    <source>
        <dbReference type="Proteomes" id="UP000271098"/>
    </source>
</evidence>
<gene>
    <name evidence="5" type="ORF">GPUH_LOCUS1155</name>
</gene>
<keyword evidence="6" id="KW-1185">Reference proteome</keyword>